<name>A0A8J3ZHW7_9ACTN</name>
<evidence type="ECO:0000256" key="1">
    <source>
        <dbReference type="ARBA" id="ARBA00023125"/>
    </source>
</evidence>
<comment type="caution">
    <text evidence="3">The sequence shown here is derived from an EMBL/GenBank/DDBJ whole genome shotgun (WGS) entry which is preliminary data.</text>
</comment>
<accession>A0A8J3ZHW7</accession>
<dbReference type="CDD" id="cd00592">
    <property type="entry name" value="HTH_MerR-like"/>
    <property type="match status" value="1"/>
</dbReference>
<sequence>MWSSPETPLSIGEVLNQLRGDFPDVSISKLRFLESEGLVEPSRTPSGYRKYTRADVARLRYVLAAQRDHYLPLRVIREQLAAIDRGETLAGTPVLVAVPPASTESPAAVPAAADERVDRADLLARTGVSEEILVDLEKHGIVAPEDGGLYAPDAVEVLTVAGALSEYGVTARHLRAYRVAADREVGLFTQLIAPLARGTGPAARDRAAETVRELSGLTGRLHAALVRVGLGQTLR</sequence>
<evidence type="ECO:0000313" key="4">
    <source>
        <dbReference type="Proteomes" id="UP000612585"/>
    </source>
</evidence>
<organism evidence="3 4">
    <name type="scientific">Virgisporangium aurantiacum</name>
    <dbReference type="NCBI Taxonomy" id="175570"/>
    <lineage>
        <taxon>Bacteria</taxon>
        <taxon>Bacillati</taxon>
        <taxon>Actinomycetota</taxon>
        <taxon>Actinomycetes</taxon>
        <taxon>Micromonosporales</taxon>
        <taxon>Micromonosporaceae</taxon>
        <taxon>Virgisporangium</taxon>
    </lineage>
</organism>
<dbReference type="GO" id="GO:0003700">
    <property type="term" value="F:DNA-binding transcription factor activity"/>
    <property type="evidence" value="ECO:0007669"/>
    <property type="project" value="InterPro"/>
</dbReference>
<feature type="domain" description="HTH merR-type" evidence="2">
    <location>
        <begin position="24"/>
        <end position="82"/>
    </location>
</feature>
<dbReference type="SMART" id="SM00422">
    <property type="entry name" value="HTH_MERR"/>
    <property type="match status" value="1"/>
</dbReference>
<dbReference type="Pfam" id="PF13411">
    <property type="entry name" value="MerR_1"/>
    <property type="match status" value="1"/>
</dbReference>
<gene>
    <name evidence="3" type="ORF">Vau01_107480</name>
</gene>
<dbReference type="AlphaFoldDB" id="A0A8J3ZHW7"/>
<dbReference type="GO" id="GO:0003677">
    <property type="term" value="F:DNA binding"/>
    <property type="evidence" value="ECO:0007669"/>
    <property type="project" value="UniProtKB-KW"/>
</dbReference>
<dbReference type="SUPFAM" id="SSF46955">
    <property type="entry name" value="Putative DNA-binding domain"/>
    <property type="match status" value="1"/>
</dbReference>
<dbReference type="Gene3D" id="1.10.1660.10">
    <property type="match status" value="1"/>
</dbReference>
<reference evidence="3" key="1">
    <citation type="submission" date="2021-01" db="EMBL/GenBank/DDBJ databases">
        <title>Whole genome shotgun sequence of Virgisporangium aurantiacum NBRC 16421.</title>
        <authorList>
            <person name="Komaki H."/>
            <person name="Tamura T."/>
        </authorList>
    </citation>
    <scope>NUCLEOTIDE SEQUENCE</scope>
    <source>
        <strain evidence="3">NBRC 16421</strain>
    </source>
</reference>
<dbReference type="InterPro" id="IPR000551">
    <property type="entry name" value="MerR-type_HTH_dom"/>
</dbReference>
<dbReference type="EMBL" id="BOPG01000090">
    <property type="protein sequence ID" value="GIJ63232.1"/>
    <property type="molecule type" value="Genomic_DNA"/>
</dbReference>
<dbReference type="PROSITE" id="PS50937">
    <property type="entry name" value="HTH_MERR_2"/>
    <property type="match status" value="1"/>
</dbReference>
<dbReference type="InterPro" id="IPR009061">
    <property type="entry name" value="DNA-bd_dom_put_sf"/>
</dbReference>
<evidence type="ECO:0000259" key="2">
    <source>
        <dbReference type="PROSITE" id="PS50937"/>
    </source>
</evidence>
<dbReference type="InterPro" id="IPR047057">
    <property type="entry name" value="MerR_fam"/>
</dbReference>
<protein>
    <submittedName>
        <fullName evidence="3">MerR family transcriptional regulator</fullName>
    </submittedName>
</protein>
<keyword evidence="1" id="KW-0238">DNA-binding</keyword>
<dbReference type="Proteomes" id="UP000612585">
    <property type="component" value="Unassembled WGS sequence"/>
</dbReference>
<dbReference type="PANTHER" id="PTHR30204:SF89">
    <property type="entry name" value="HTH MERR-TYPE DOMAIN-CONTAINING PROTEIN"/>
    <property type="match status" value="1"/>
</dbReference>
<keyword evidence="4" id="KW-1185">Reference proteome</keyword>
<evidence type="ECO:0000313" key="3">
    <source>
        <dbReference type="EMBL" id="GIJ63232.1"/>
    </source>
</evidence>
<dbReference type="PANTHER" id="PTHR30204">
    <property type="entry name" value="REDOX-CYCLING DRUG-SENSING TRANSCRIPTIONAL ACTIVATOR SOXR"/>
    <property type="match status" value="1"/>
</dbReference>
<proteinExistence type="predicted"/>